<dbReference type="eggNOG" id="KOG3471">
    <property type="taxonomic scope" value="Eukaryota"/>
</dbReference>
<dbReference type="InterPro" id="IPR004598">
    <property type="entry name" value="TFIIH_p52/Tfb2"/>
</dbReference>
<keyword evidence="1" id="KW-0539">Nucleus</keyword>
<keyword evidence="1" id="KW-0227">DNA damage</keyword>
<evidence type="ECO:0000313" key="2">
    <source>
        <dbReference type="EMBL" id="EDQ85611.1"/>
    </source>
</evidence>
<keyword evidence="1" id="KW-0234">DNA repair</keyword>
<dbReference type="GO" id="GO:0006289">
    <property type="term" value="P:nucleotide-excision repair"/>
    <property type="evidence" value="ECO:0000318"/>
    <property type="project" value="GO_Central"/>
</dbReference>
<comment type="function">
    <text evidence="1">Component of the general transcription and DNA repair factor IIH (TFIIH) core complex which is involved in general and transcription-coupled nucleotide excision repair (NER) of damaged DNA.</text>
</comment>
<dbReference type="InParanoid" id="A9VA65"/>
<proteinExistence type="inferred from homology"/>
<dbReference type="EMBL" id="CH991572">
    <property type="protein sequence ID" value="EDQ85611.1"/>
    <property type="molecule type" value="Genomic_DNA"/>
</dbReference>
<reference evidence="2 3" key="1">
    <citation type="journal article" date="2008" name="Nature">
        <title>The genome of the choanoflagellate Monosiga brevicollis and the origin of metazoans.</title>
        <authorList>
            <consortium name="JGI Sequencing"/>
            <person name="King N."/>
            <person name="Westbrook M.J."/>
            <person name="Young S.L."/>
            <person name="Kuo A."/>
            <person name="Abedin M."/>
            <person name="Chapman J."/>
            <person name="Fairclough S."/>
            <person name="Hellsten U."/>
            <person name="Isogai Y."/>
            <person name="Letunic I."/>
            <person name="Marr M."/>
            <person name="Pincus D."/>
            <person name="Putnam N."/>
            <person name="Rokas A."/>
            <person name="Wright K.J."/>
            <person name="Zuzow R."/>
            <person name="Dirks W."/>
            <person name="Good M."/>
            <person name="Goodstein D."/>
            <person name="Lemons D."/>
            <person name="Li W."/>
            <person name="Lyons J.B."/>
            <person name="Morris A."/>
            <person name="Nichols S."/>
            <person name="Richter D.J."/>
            <person name="Salamov A."/>
            <person name="Bork P."/>
            <person name="Lim W.A."/>
            <person name="Manning G."/>
            <person name="Miller W.T."/>
            <person name="McGinnis W."/>
            <person name="Shapiro H."/>
            <person name="Tjian R."/>
            <person name="Grigoriev I.V."/>
            <person name="Rokhsar D."/>
        </authorList>
    </citation>
    <scope>NUCLEOTIDE SEQUENCE [LARGE SCALE GENOMIC DNA]</scope>
    <source>
        <strain evidence="3">MX1 / ATCC 50154</strain>
    </source>
</reference>
<dbReference type="Pfam" id="PF03849">
    <property type="entry name" value="Tfb2"/>
    <property type="match status" value="1"/>
</dbReference>
<comment type="similarity">
    <text evidence="1">Belongs to the TFB2 family.</text>
</comment>
<organism evidence="2 3">
    <name type="scientific">Monosiga brevicollis</name>
    <name type="common">Choanoflagellate</name>
    <dbReference type="NCBI Taxonomy" id="81824"/>
    <lineage>
        <taxon>Eukaryota</taxon>
        <taxon>Choanoflagellata</taxon>
        <taxon>Craspedida</taxon>
        <taxon>Salpingoecidae</taxon>
        <taxon>Monosiga</taxon>
    </lineage>
</organism>
<keyword evidence="3" id="KW-1185">Reference proteome</keyword>
<dbReference type="FunCoup" id="A9VA65">
    <property type="interactions" value="721"/>
</dbReference>
<dbReference type="GO" id="GO:0005675">
    <property type="term" value="C:transcription factor TFIIH holo complex"/>
    <property type="evidence" value="ECO:0000318"/>
    <property type="project" value="GO_Central"/>
</dbReference>
<comment type="subcellular location">
    <subcellularLocation>
        <location evidence="1">Nucleus</location>
    </subcellularLocation>
</comment>
<dbReference type="STRING" id="81824.A9VA65"/>
<dbReference type="GO" id="GO:0003690">
    <property type="term" value="F:double-stranded DNA binding"/>
    <property type="evidence" value="ECO:0000318"/>
    <property type="project" value="GO_Central"/>
</dbReference>
<dbReference type="GeneID" id="5894858"/>
<dbReference type="GO" id="GO:0000439">
    <property type="term" value="C:transcription factor TFIIH core complex"/>
    <property type="evidence" value="ECO:0000318"/>
    <property type="project" value="GO_Central"/>
</dbReference>
<evidence type="ECO:0000256" key="1">
    <source>
        <dbReference type="RuleBase" id="RU364024"/>
    </source>
</evidence>
<gene>
    <name evidence="2" type="ORF">MONBRDRAFT_34200</name>
</gene>
<dbReference type="RefSeq" id="XP_001749560.1">
    <property type="nucleotide sequence ID" value="XM_001749508.1"/>
</dbReference>
<name>A9VA65_MONBE</name>
<accession>A9VA65</accession>
<dbReference type="PANTHER" id="PTHR13152:SF0">
    <property type="entry name" value="GENERAL TRANSCRIPTION FACTOR IIH SUBUNIT 4"/>
    <property type="match status" value="1"/>
</dbReference>
<sequence length="417" mass="47288">MMAHLLDELLLKQPEAFVELVYAEPAAVLSIYQRLSGPARHLLLRFLYQPDATLDKKQFAAYFLKDEDAETVRIELTQRFLLKTMTDGMLTFGSVFLDSLRTALAGRTDAPDQAMPPPKKASEVTPAFLEEHSRVSWEAILSYMTTNAELKNSTMILILQEAQLIVNDQPPISVTPEGFQFLLQDRANQVWLLIVTFLKLLSREEPIPGEGLPMHEALVLLFRIGLGRLNEVSVLEFSAENLTTMQITFLRQLHYMGVVYHRNRKSKRFFLTPYAVMLYHNAELALSQTETGFLLAETNFHVYAYTDSAVKVALLSKFATLTYRLPIMTTAIITRTSVRRALSQGITADQILRFMQRSSLLLRHHDETAPTRPTSPQHATPYSCMLLSPPSFDFFKHGLIQIGACEPHDASQEQEPK</sequence>
<dbReference type="GO" id="GO:0001671">
    <property type="term" value="F:ATPase activator activity"/>
    <property type="evidence" value="ECO:0007669"/>
    <property type="project" value="InterPro"/>
</dbReference>
<keyword evidence="1" id="KW-0804">Transcription</keyword>
<dbReference type="OMA" id="INRPECK"/>
<protein>
    <recommendedName>
        <fullName evidence="1">General transcription factor IIH subunit 4</fullName>
    </recommendedName>
</protein>
<dbReference type="KEGG" id="mbr:MONBRDRAFT_34200"/>
<keyword evidence="1" id="KW-0805">Transcription regulation</keyword>
<dbReference type="Proteomes" id="UP000001357">
    <property type="component" value="Unassembled WGS sequence"/>
</dbReference>
<dbReference type="AlphaFoldDB" id="A9VA65"/>
<evidence type="ECO:0000313" key="3">
    <source>
        <dbReference type="Proteomes" id="UP000001357"/>
    </source>
</evidence>
<dbReference type="PANTHER" id="PTHR13152">
    <property type="entry name" value="TFIIH, POLYPEPTIDE 4"/>
    <property type="match status" value="1"/>
</dbReference>